<protein>
    <submittedName>
        <fullName evidence="1">Uncharacterized protein</fullName>
    </submittedName>
</protein>
<sequence length="29" mass="3232">MEPAVADFIIQETAVGNFCRVCKSHKCFS</sequence>
<dbReference type="EMBL" id="GBXM01067005">
    <property type="protein sequence ID" value="JAH41572.1"/>
    <property type="molecule type" value="Transcribed_RNA"/>
</dbReference>
<reference evidence="1" key="1">
    <citation type="submission" date="2014-11" db="EMBL/GenBank/DDBJ databases">
        <authorList>
            <person name="Amaro Gonzalez C."/>
        </authorList>
    </citation>
    <scope>NUCLEOTIDE SEQUENCE</scope>
</reference>
<name>A0A0E9SK12_ANGAN</name>
<reference evidence="1" key="2">
    <citation type="journal article" date="2015" name="Fish Shellfish Immunol.">
        <title>Early steps in the European eel (Anguilla anguilla)-Vibrio vulnificus interaction in the gills: Role of the RtxA13 toxin.</title>
        <authorList>
            <person name="Callol A."/>
            <person name="Pajuelo D."/>
            <person name="Ebbesson L."/>
            <person name="Teles M."/>
            <person name="MacKenzie S."/>
            <person name="Amaro C."/>
        </authorList>
    </citation>
    <scope>NUCLEOTIDE SEQUENCE</scope>
</reference>
<accession>A0A0E9SK12</accession>
<dbReference type="AlphaFoldDB" id="A0A0E9SK12"/>
<organism evidence="1">
    <name type="scientific">Anguilla anguilla</name>
    <name type="common">European freshwater eel</name>
    <name type="synonym">Muraena anguilla</name>
    <dbReference type="NCBI Taxonomy" id="7936"/>
    <lineage>
        <taxon>Eukaryota</taxon>
        <taxon>Metazoa</taxon>
        <taxon>Chordata</taxon>
        <taxon>Craniata</taxon>
        <taxon>Vertebrata</taxon>
        <taxon>Euteleostomi</taxon>
        <taxon>Actinopterygii</taxon>
        <taxon>Neopterygii</taxon>
        <taxon>Teleostei</taxon>
        <taxon>Anguilliformes</taxon>
        <taxon>Anguillidae</taxon>
        <taxon>Anguilla</taxon>
    </lineage>
</organism>
<proteinExistence type="predicted"/>
<evidence type="ECO:0000313" key="1">
    <source>
        <dbReference type="EMBL" id="JAH41572.1"/>
    </source>
</evidence>